<dbReference type="EMBL" id="HG994358">
    <property type="protein sequence ID" value="CAF2266599.1"/>
    <property type="molecule type" value="Genomic_DNA"/>
</dbReference>
<comment type="similarity">
    <text evidence="1">Belongs to the glycosyltransferase 64 family.</text>
</comment>
<sequence>MSDFNFCKMIKANYYSYSGWWSVWWSGTYSMILSKAAFFHKKKYRSLYTNDMPASIREFTTNNRFSSLSLCSLLDDSIRITILQCHSSLQMLQTLLPYGLKVIFNRKKLFKLVFFPYDSDNL</sequence>
<dbReference type="PANTHER" id="PTHR48410">
    <property type="entry name" value="GLYCOSYLINOSITOL PHOSPHORYLCERAMIDE MANNOSYL TRANSFERASE 1"/>
    <property type="match status" value="1"/>
</dbReference>
<evidence type="ECO:0000313" key="6">
    <source>
        <dbReference type="EMBL" id="CAF2266599.1"/>
    </source>
</evidence>
<feature type="transmembrane region" description="Helical" evidence="4">
    <location>
        <begin position="20"/>
        <end position="38"/>
    </location>
</feature>
<reference evidence="6" key="1">
    <citation type="submission" date="2021-01" db="EMBL/GenBank/DDBJ databases">
        <authorList>
            <consortium name="Genoscope - CEA"/>
            <person name="William W."/>
        </authorList>
    </citation>
    <scope>NUCLEOTIDE SEQUENCE</scope>
</reference>
<evidence type="ECO:0000256" key="1">
    <source>
        <dbReference type="ARBA" id="ARBA00008700"/>
    </source>
</evidence>
<dbReference type="PANTHER" id="PTHR48410:SF1">
    <property type="entry name" value="GLYCOSYLINOSITOL PHOSPHORYLCERAMIDE MANNOSYL TRANSFERASE 1"/>
    <property type="match status" value="1"/>
</dbReference>
<evidence type="ECO:0000259" key="5">
    <source>
        <dbReference type="Pfam" id="PF09258"/>
    </source>
</evidence>
<dbReference type="InterPro" id="IPR053318">
    <property type="entry name" value="GT64"/>
</dbReference>
<dbReference type="InterPro" id="IPR029044">
    <property type="entry name" value="Nucleotide-diphossugar_trans"/>
</dbReference>
<dbReference type="Pfam" id="PF09258">
    <property type="entry name" value="Glyco_transf_64"/>
    <property type="match status" value="1"/>
</dbReference>
<feature type="domain" description="Glycosyl transferase 64" evidence="5">
    <location>
        <begin position="11"/>
        <end position="63"/>
    </location>
</feature>
<evidence type="ECO:0000256" key="3">
    <source>
        <dbReference type="ARBA" id="ARBA00023157"/>
    </source>
</evidence>
<keyword evidence="2" id="KW-0808">Transferase</keyword>
<dbReference type="Gene3D" id="3.90.550.10">
    <property type="entry name" value="Spore Coat Polysaccharide Biosynthesis Protein SpsA, Chain A"/>
    <property type="match status" value="1"/>
</dbReference>
<protein>
    <submittedName>
        <fullName evidence="6">(rape) hypothetical protein</fullName>
    </submittedName>
</protein>
<proteinExistence type="inferred from homology"/>
<evidence type="ECO:0000256" key="4">
    <source>
        <dbReference type="SAM" id="Phobius"/>
    </source>
</evidence>
<dbReference type="GO" id="GO:0016020">
    <property type="term" value="C:membrane"/>
    <property type="evidence" value="ECO:0007669"/>
    <property type="project" value="InterPro"/>
</dbReference>
<dbReference type="InterPro" id="IPR015338">
    <property type="entry name" value="GT64_dom"/>
</dbReference>
<name>A0A817ATJ4_BRANA</name>
<keyword evidence="4" id="KW-0472">Membrane</keyword>
<keyword evidence="4" id="KW-0812">Transmembrane</keyword>
<dbReference type="GO" id="GO:0016757">
    <property type="term" value="F:glycosyltransferase activity"/>
    <property type="evidence" value="ECO:0007669"/>
    <property type="project" value="InterPro"/>
</dbReference>
<gene>
    <name evidence="6" type="ORF">DARMORV10_A04P04200.1</name>
</gene>
<evidence type="ECO:0000256" key="2">
    <source>
        <dbReference type="ARBA" id="ARBA00022679"/>
    </source>
</evidence>
<accession>A0A817ATJ4</accession>
<organism evidence="6">
    <name type="scientific">Brassica napus</name>
    <name type="common">Rape</name>
    <dbReference type="NCBI Taxonomy" id="3708"/>
    <lineage>
        <taxon>Eukaryota</taxon>
        <taxon>Viridiplantae</taxon>
        <taxon>Streptophyta</taxon>
        <taxon>Embryophyta</taxon>
        <taxon>Tracheophyta</taxon>
        <taxon>Spermatophyta</taxon>
        <taxon>Magnoliopsida</taxon>
        <taxon>eudicotyledons</taxon>
        <taxon>Gunneridae</taxon>
        <taxon>Pentapetalae</taxon>
        <taxon>rosids</taxon>
        <taxon>malvids</taxon>
        <taxon>Brassicales</taxon>
        <taxon>Brassicaceae</taxon>
        <taxon>Brassiceae</taxon>
        <taxon>Brassica</taxon>
    </lineage>
</organism>
<keyword evidence="4" id="KW-1133">Transmembrane helix</keyword>
<dbReference type="AlphaFoldDB" id="A0A817ATJ4"/>
<dbReference type="Proteomes" id="UP001295469">
    <property type="component" value="Chromosome A04"/>
</dbReference>
<keyword evidence="3" id="KW-1015">Disulfide bond</keyword>